<feature type="chain" id="PRO_5041300994" description="Secreted protein" evidence="1">
    <location>
        <begin position="25"/>
        <end position="74"/>
    </location>
</feature>
<feature type="signal peptide" evidence="1">
    <location>
        <begin position="1"/>
        <end position="24"/>
    </location>
</feature>
<comment type="caution">
    <text evidence="2">The sequence shown here is derived from an EMBL/GenBank/DDBJ whole genome shotgun (WGS) entry which is preliminary data.</text>
</comment>
<proteinExistence type="predicted"/>
<evidence type="ECO:0008006" key="4">
    <source>
        <dbReference type="Google" id="ProtNLM"/>
    </source>
</evidence>
<dbReference type="AlphaFoldDB" id="A0AA39T5Z3"/>
<reference evidence="2" key="1">
    <citation type="submission" date="2023-06" db="EMBL/GenBank/DDBJ databases">
        <authorList>
            <consortium name="Lawrence Berkeley National Laboratory"/>
            <person name="Ahrendt S."/>
            <person name="Sahu N."/>
            <person name="Indic B."/>
            <person name="Wong-Bajracharya J."/>
            <person name="Merenyi Z."/>
            <person name="Ke H.-M."/>
            <person name="Monk M."/>
            <person name="Kocsube S."/>
            <person name="Drula E."/>
            <person name="Lipzen A."/>
            <person name="Balint B."/>
            <person name="Henrissat B."/>
            <person name="Andreopoulos B."/>
            <person name="Martin F.M."/>
            <person name="Harder C.B."/>
            <person name="Rigling D."/>
            <person name="Ford K.L."/>
            <person name="Foster G.D."/>
            <person name="Pangilinan J."/>
            <person name="Papanicolaou A."/>
            <person name="Barry K."/>
            <person name="LaButti K."/>
            <person name="Viragh M."/>
            <person name="Koriabine M."/>
            <person name="Yan M."/>
            <person name="Riley R."/>
            <person name="Champramary S."/>
            <person name="Plett K.L."/>
            <person name="Tsai I.J."/>
            <person name="Slot J."/>
            <person name="Sipos G."/>
            <person name="Plett J."/>
            <person name="Nagy L.G."/>
            <person name="Grigoriev I.V."/>
        </authorList>
    </citation>
    <scope>NUCLEOTIDE SEQUENCE</scope>
    <source>
        <strain evidence="2">CCBAS 213</strain>
    </source>
</reference>
<gene>
    <name evidence="2" type="ORF">EV420DRAFT_647379</name>
</gene>
<keyword evidence="3" id="KW-1185">Reference proteome</keyword>
<protein>
    <recommendedName>
        <fullName evidence="4">Secreted protein</fullName>
    </recommendedName>
</protein>
<keyword evidence="1" id="KW-0732">Signal</keyword>
<dbReference type="EMBL" id="JAUEPS010000003">
    <property type="protein sequence ID" value="KAK0466766.1"/>
    <property type="molecule type" value="Genomic_DNA"/>
</dbReference>
<evidence type="ECO:0000313" key="3">
    <source>
        <dbReference type="Proteomes" id="UP001175211"/>
    </source>
</evidence>
<organism evidence="2 3">
    <name type="scientific">Armillaria tabescens</name>
    <name type="common">Ringless honey mushroom</name>
    <name type="synonym">Agaricus tabescens</name>
    <dbReference type="NCBI Taxonomy" id="1929756"/>
    <lineage>
        <taxon>Eukaryota</taxon>
        <taxon>Fungi</taxon>
        <taxon>Dikarya</taxon>
        <taxon>Basidiomycota</taxon>
        <taxon>Agaricomycotina</taxon>
        <taxon>Agaricomycetes</taxon>
        <taxon>Agaricomycetidae</taxon>
        <taxon>Agaricales</taxon>
        <taxon>Marasmiineae</taxon>
        <taxon>Physalacriaceae</taxon>
        <taxon>Desarmillaria</taxon>
    </lineage>
</organism>
<accession>A0AA39T5Z3</accession>
<dbReference type="GeneID" id="85366459"/>
<evidence type="ECO:0000313" key="2">
    <source>
        <dbReference type="EMBL" id="KAK0466766.1"/>
    </source>
</evidence>
<dbReference type="Proteomes" id="UP001175211">
    <property type="component" value="Unassembled WGS sequence"/>
</dbReference>
<sequence length="74" mass="7946">MNHATVVLARILNRGLVLIVGCLGHTLDSSDLRLSRRTILNPNFSPSSQSDANLASLQFFCTSSLERVSTGDTG</sequence>
<evidence type="ECO:0000256" key="1">
    <source>
        <dbReference type="SAM" id="SignalP"/>
    </source>
</evidence>
<dbReference type="RefSeq" id="XP_060337358.1">
    <property type="nucleotide sequence ID" value="XM_060482911.1"/>
</dbReference>
<name>A0AA39T5Z3_ARMTA</name>